<feature type="compositionally biased region" description="Low complexity" evidence="6">
    <location>
        <begin position="1112"/>
        <end position="1123"/>
    </location>
</feature>
<evidence type="ECO:0000259" key="7">
    <source>
        <dbReference type="PROSITE" id="PS50014"/>
    </source>
</evidence>
<dbReference type="InterPro" id="IPR031354">
    <property type="entry name" value="BRD4_CDT"/>
</dbReference>
<feature type="compositionally biased region" description="Low complexity" evidence="6">
    <location>
        <begin position="682"/>
        <end position="695"/>
    </location>
</feature>
<dbReference type="Pfam" id="PF17035">
    <property type="entry name" value="BET"/>
    <property type="match status" value="1"/>
</dbReference>
<feature type="compositionally biased region" description="Polar residues" evidence="6">
    <location>
        <begin position="257"/>
        <end position="275"/>
    </location>
</feature>
<feature type="compositionally biased region" description="Polar residues" evidence="6">
    <location>
        <begin position="1321"/>
        <end position="1330"/>
    </location>
</feature>
<dbReference type="SMART" id="SM00297">
    <property type="entry name" value="BROMO"/>
    <property type="match status" value="2"/>
</dbReference>
<evidence type="ECO:0000259" key="8">
    <source>
        <dbReference type="PROSITE" id="PS51525"/>
    </source>
</evidence>
<feature type="compositionally biased region" description="Pro residues" evidence="6">
    <location>
        <begin position="1162"/>
        <end position="1172"/>
    </location>
</feature>
<dbReference type="PANTHER" id="PTHR22880">
    <property type="entry name" value="FALZ-RELATED BROMODOMAIN-CONTAINING PROTEINS"/>
    <property type="match status" value="1"/>
</dbReference>
<evidence type="ECO:0000256" key="4">
    <source>
        <dbReference type="ARBA" id="ARBA00044509"/>
    </source>
</evidence>
<feature type="region of interest" description="Disordered" evidence="6">
    <location>
        <begin position="71"/>
        <end position="107"/>
    </location>
</feature>
<feature type="compositionally biased region" description="Pro residues" evidence="6">
    <location>
        <begin position="1022"/>
        <end position="1034"/>
    </location>
</feature>
<feature type="region of interest" description="Disordered" evidence="6">
    <location>
        <begin position="1392"/>
        <end position="1534"/>
    </location>
</feature>
<dbReference type="FunCoup" id="A0A673Y9R5">
    <property type="interactions" value="2134"/>
</dbReference>
<feature type="compositionally biased region" description="Basic and acidic residues" evidence="6">
    <location>
        <begin position="753"/>
        <end position="766"/>
    </location>
</feature>
<feature type="compositionally biased region" description="Low complexity" evidence="6">
    <location>
        <begin position="353"/>
        <end position="364"/>
    </location>
</feature>
<evidence type="ECO:0000256" key="1">
    <source>
        <dbReference type="ARBA" id="ARBA00022737"/>
    </source>
</evidence>
<feature type="compositionally biased region" description="Basic and acidic residues" evidence="6">
    <location>
        <begin position="1406"/>
        <end position="1446"/>
    </location>
</feature>
<feature type="compositionally biased region" description="Polar residues" evidence="6">
    <location>
        <begin position="382"/>
        <end position="398"/>
    </location>
</feature>
<feature type="region of interest" description="Disordered" evidence="6">
    <location>
        <begin position="1112"/>
        <end position="1176"/>
    </location>
</feature>
<feature type="compositionally biased region" description="Low complexity" evidence="6">
    <location>
        <begin position="718"/>
        <end position="733"/>
    </location>
</feature>
<feature type="compositionally biased region" description="Low complexity" evidence="6">
    <location>
        <begin position="1035"/>
        <end position="1044"/>
    </location>
</feature>
<dbReference type="GeneTree" id="ENSGT00940000162790"/>
<dbReference type="PRINTS" id="PR00503">
    <property type="entry name" value="BROMODOMAIN"/>
</dbReference>
<dbReference type="FunFam" id="1.20.920.10:FF:000003">
    <property type="entry name" value="Bromodomain-containing protein 2"/>
    <property type="match status" value="1"/>
</dbReference>
<keyword evidence="1" id="KW-0677">Repeat</keyword>
<dbReference type="Gene3D" id="1.20.1270.220">
    <property type="match status" value="1"/>
</dbReference>
<dbReference type="InterPro" id="IPR018359">
    <property type="entry name" value="Bromodomain_CS"/>
</dbReference>
<dbReference type="Gene3D" id="1.20.920.10">
    <property type="entry name" value="Bromodomain-like"/>
    <property type="match status" value="2"/>
</dbReference>
<feature type="region of interest" description="Disordered" evidence="6">
    <location>
        <begin position="233"/>
        <end position="437"/>
    </location>
</feature>
<dbReference type="GO" id="GO:0005634">
    <property type="term" value="C:nucleus"/>
    <property type="evidence" value="ECO:0007669"/>
    <property type="project" value="TreeGrafter"/>
</dbReference>
<feature type="compositionally biased region" description="Low complexity" evidence="6">
    <location>
        <begin position="596"/>
        <end position="611"/>
    </location>
</feature>
<reference evidence="9" key="1">
    <citation type="submission" date="2025-08" db="UniProtKB">
        <authorList>
            <consortium name="Ensembl"/>
        </authorList>
    </citation>
    <scope>IDENTIFICATION</scope>
</reference>
<feature type="compositionally biased region" description="Polar residues" evidence="6">
    <location>
        <begin position="1392"/>
        <end position="1405"/>
    </location>
</feature>
<feature type="compositionally biased region" description="Basic residues" evidence="6">
    <location>
        <begin position="647"/>
        <end position="663"/>
    </location>
</feature>
<feature type="compositionally biased region" description="Polar residues" evidence="6">
    <location>
        <begin position="1124"/>
        <end position="1142"/>
    </location>
</feature>
<feature type="compositionally biased region" description="Low complexity" evidence="6">
    <location>
        <begin position="1055"/>
        <end position="1070"/>
    </location>
</feature>
<dbReference type="PROSITE" id="PS51525">
    <property type="entry name" value="NET"/>
    <property type="match status" value="1"/>
</dbReference>
<comment type="similarity">
    <text evidence="4">Belongs to the BET family.</text>
</comment>
<dbReference type="FunFam" id="1.20.920.10:FF:000002">
    <property type="entry name" value="Bromodomain-containing protein 4"/>
    <property type="match status" value="1"/>
</dbReference>
<protein>
    <submittedName>
        <fullName evidence="9">Bromodomain containing 4</fullName>
    </submittedName>
</protein>
<dbReference type="InParanoid" id="A0A673Y9R5"/>
<evidence type="ECO:0000313" key="9">
    <source>
        <dbReference type="Ensembl" id="ENSSTUP00000031214.1"/>
    </source>
</evidence>
<name>A0A673Y9R5_SALTR</name>
<feature type="compositionally biased region" description="Low complexity" evidence="6">
    <location>
        <begin position="1473"/>
        <end position="1496"/>
    </location>
</feature>
<dbReference type="FunFam" id="1.20.1270.220:FF:000001">
    <property type="entry name" value="bromodomain-containing protein 2 isoform X1"/>
    <property type="match status" value="1"/>
</dbReference>
<dbReference type="InterPro" id="IPR043508">
    <property type="entry name" value="Bromo_Brdt_I"/>
</dbReference>
<keyword evidence="2" id="KW-0156">Chromatin regulator</keyword>
<feature type="compositionally biased region" description="Low complexity" evidence="6">
    <location>
        <begin position="1143"/>
        <end position="1161"/>
    </location>
</feature>
<dbReference type="Ensembl" id="ENSSTUT00000032640.1">
    <property type="protein sequence ID" value="ENSSTUP00000031214.1"/>
    <property type="gene ID" value="ENSSTUG00000013454.1"/>
</dbReference>
<dbReference type="CDD" id="cd05497">
    <property type="entry name" value="Bromo_Brdt_I_like"/>
    <property type="match status" value="1"/>
</dbReference>
<feature type="compositionally biased region" description="Pro residues" evidence="6">
    <location>
        <begin position="1497"/>
        <end position="1509"/>
    </location>
</feature>
<dbReference type="CDD" id="cd05498">
    <property type="entry name" value="Bromo_Brdt_II_like"/>
    <property type="match status" value="1"/>
</dbReference>
<evidence type="ECO:0000256" key="5">
    <source>
        <dbReference type="PROSITE-ProRule" id="PRU00035"/>
    </source>
</evidence>
<dbReference type="SUPFAM" id="SSF47370">
    <property type="entry name" value="Bromodomain"/>
    <property type="match status" value="2"/>
</dbReference>
<feature type="compositionally biased region" description="Basic and acidic residues" evidence="6">
    <location>
        <begin position="406"/>
        <end position="426"/>
    </location>
</feature>
<evidence type="ECO:0000256" key="6">
    <source>
        <dbReference type="SAM" id="MobiDB-lite"/>
    </source>
</evidence>
<evidence type="ECO:0000313" key="10">
    <source>
        <dbReference type="Proteomes" id="UP000472277"/>
    </source>
</evidence>
<feature type="region of interest" description="Disordered" evidence="6">
    <location>
        <begin position="573"/>
        <end position="766"/>
    </location>
</feature>
<feature type="region of interest" description="Disordered" evidence="6">
    <location>
        <begin position="1266"/>
        <end position="1378"/>
    </location>
</feature>
<dbReference type="PROSITE" id="PS00633">
    <property type="entry name" value="BROMODOMAIN_1"/>
    <property type="match status" value="2"/>
</dbReference>
<dbReference type="PANTHER" id="PTHR22880:SF245">
    <property type="entry name" value="BROMODOMAIN-CONTAINING PROTEIN 4"/>
    <property type="match status" value="1"/>
</dbReference>
<keyword evidence="10" id="KW-1185">Reference proteome</keyword>
<feature type="domain" description="NET" evidence="8">
    <location>
        <begin position="748"/>
        <end position="830"/>
    </location>
</feature>
<dbReference type="InterPro" id="IPR038336">
    <property type="entry name" value="NET_sf"/>
</dbReference>
<dbReference type="InterPro" id="IPR043509">
    <property type="entry name" value="Bromo_Brdt_II"/>
</dbReference>
<dbReference type="Pfam" id="PF00439">
    <property type="entry name" value="Bromodomain"/>
    <property type="match status" value="2"/>
</dbReference>
<feature type="compositionally biased region" description="Pro residues" evidence="6">
    <location>
        <begin position="336"/>
        <end position="352"/>
    </location>
</feature>
<feature type="compositionally biased region" description="Basic and acidic residues" evidence="6">
    <location>
        <begin position="1460"/>
        <end position="1472"/>
    </location>
</feature>
<sequence>MDYKMHAKSNDLLDFQTLDALLEKMAHYSSVSVKREASEECNGISGALSVESSAPPSRLNNWCPAATAAPTPTLTPAPAPVPASSSQGGQPQPSTYVPTVPEFNPPPPEYINPSQPKRQTNQLQYLLKAVLKTLWKHHFSWPFQAPVDAVKLNLPDYYKIIKVPMDMGTIKKRLENSYYWNAQECIQDFNTMFTNCYIYNKPGDDIVLMAEQLEKMFLQKITEMPQDETEIAVMTGKGRGRGRREGGLNLKPGPTMDSPSTTPQTRGFSSHSPGPQTRGPPVQQQTQDQGPPSLPPQPLMQALPSRVPPTLPVHTHAHAPQLGAPYSLGPSDLPLQAPPKLPIMTSVPPPPTQTTLPPTSIQSTAPILQNPQRKSQKRKADTTTPTANDQLSESSPAESKSGKTLPRRESARPTKLLKKEAPDSQHHLGLGIGAHSPKQQEQLRYCSSLVRDMLHKKHAAYAWPFYKPVDVDMLGLHDYHDIIKHPMDLATVKVKLDSRQYRDAQEFAADVRLMFSNCYKYNPPDHEVVAMARKLQDVFEMRFAKMPDEPEETLASAPAPALLQSSAPIIKSQPPPILNPASSILGPASSVKRPASSSDSSSDSSSESESSTNDLEEERAQRLAELQEQLKAVHEQLAALSQPQASKPKRKEKEKKKDKHKRKGAVEEIPEPAIQFPKKTKNNSSSSSSNNNNKELLPKKTKKPSKKEGGAVKNNRSAALGPQAALQPPALQPVSGLGEGLEEDPAAAGAPGEKGKPMSYEEKRQLSLDINKLPGDKLGRVVHIIQSREPSLKNSNPDEIEIDFETLKPSTLRELERYVSSCLRKNKKKVPEKTMEAMTAAKTKASSSSDSDSSDSSSSDSDEEKGVAPKQKQKKGHGTNEGKKPHLHHAISGAGPVPQGHPHAQAPVLQPSIHLKQQQHNPSPATYMVTVTALESSQLLENTFDSLSHFGQQPLMHLSQHHHSSSPAVPPHLNAHSAAGPVSPETHPFLNQHPILPNPNPALHNALPQQPSRPSHRAAALPPKPPQQQQPEPQPTLQQQQLQPQAPPPQHHLPPHILHPTPPQSLQQRPLSPPTLTPQGLLSSQPPQMLLEDDEEVIPPLPLSQMHLYLQQGQSQGRPGQQQHNPQQIMQSLQVRQQQNQAPLLQSVQTSSLQPPQLSVQPPQPQSKPIPPSRQILPPHQVARHLQQHAQMGYPSQGPVAQQTGQSDRQAAAGQHKGSMQSSVKAQHIIQQQQHPSPRQIKADPYNSGETQVLIILVERPQISQNLEKEQRAPPALVTLKEEKLPPSPVMRGGEPFSPAMRQDPHKHPDSHSKPSLPGHAQQNVKSMDSSRPVIRCSSEPSGPPSSSSSSSSSLPDKDKFKQQPKTPVAPKKDVKLKNMGSWASLAQKFTSAPLSAVKSSSDSFEQFRRAAREKEEREKALKAQAEQAERDKLRREQEKLRGRDRDDEDILEPQQQSRRIHEEPRSRRLEQQQHIQAPQPQQQPQAPAPQAQPAALPQPPQAPTPPQPSAQDQQRELARRREQERRRREAMAATIDMNFQSDLMAIFEENLF</sequence>
<feature type="region of interest" description="Disordered" evidence="6">
    <location>
        <begin position="958"/>
        <end position="1086"/>
    </location>
</feature>
<dbReference type="GO" id="GO:0006355">
    <property type="term" value="P:regulation of DNA-templated transcription"/>
    <property type="evidence" value="ECO:0007669"/>
    <property type="project" value="TreeGrafter"/>
</dbReference>
<dbReference type="OMA" id="QSIMHLP"/>
<dbReference type="InterPro" id="IPR027353">
    <property type="entry name" value="NET_dom"/>
</dbReference>
<organism evidence="9 10">
    <name type="scientific">Salmo trutta</name>
    <name type="common">Brown trout</name>
    <dbReference type="NCBI Taxonomy" id="8032"/>
    <lineage>
        <taxon>Eukaryota</taxon>
        <taxon>Metazoa</taxon>
        <taxon>Chordata</taxon>
        <taxon>Craniata</taxon>
        <taxon>Vertebrata</taxon>
        <taxon>Euteleostomi</taxon>
        <taxon>Actinopterygii</taxon>
        <taxon>Neopterygii</taxon>
        <taxon>Teleostei</taxon>
        <taxon>Protacanthopterygii</taxon>
        <taxon>Salmoniformes</taxon>
        <taxon>Salmonidae</taxon>
        <taxon>Salmoninae</taxon>
        <taxon>Salmo</taxon>
    </lineage>
</organism>
<dbReference type="GO" id="GO:0000785">
    <property type="term" value="C:chromatin"/>
    <property type="evidence" value="ECO:0007669"/>
    <property type="project" value="TreeGrafter"/>
</dbReference>
<feature type="compositionally biased region" description="Basic and acidic residues" evidence="6">
    <location>
        <begin position="1303"/>
        <end position="1313"/>
    </location>
</feature>
<feature type="compositionally biased region" description="Low complexity" evidence="6">
    <location>
        <begin position="1338"/>
        <end position="1354"/>
    </location>
</feature>
<dbReference type="InterPro" id="IPR001487">
    <property type="entry name" value="Bromodomain"/>
</dbReference>
<feature type="domain" description="Bromo" evidence="7">
    <location>
        <begin position="457"/>
        <end position="529"/>
    </location>
</feature>
<evidence type="ECO:0000256" key="2">
    <source>
        <dbReference type="ARBA" id="ARBA00022853"/>
    </source>
</evidence>
<evidence type="ECO:0000256" key="3">
    <source>
        <dbReference type="ARBA" id="ARBA00023117"/>
    </source>
</evidence>
<feature type="compositionally biased region" description="Basic and acidic residues" evidence="6">
    <location>
        <begin position="1514"/>
        <end position="1531"/>
    </location>
</feature>
<dbReference type="Proteomes" id="UP000472277">
    <property type="component" value="Chromosome 32"/>
</dbReference>
<feature type="compositionally biased region" description="Polar residues" evidence="6">
    <location>
        <begin position="1199"/>
        <end position="1209"/>
    </location>
</feature>
<gene>
    <name evidence="9" type="primary">brd4</name>
</gene>
<feature type="region of interest" description="Disordered" evidence="6">
    <location>
        <begin position="1194"/>
        <end position="1245"/>
    </location>
</feature>
<feature type="compositionally biased region" description="Low complexity" evidence="6">
    <location>
        <begin position="836"/>
        <end position="859"/>
    </location>
</feature>
<dbReference type="InterPro" id="IPR036427">
    <property type="entry name" value="Bromodomain-like_sf"/>
</dbReference>
<reference evidence="9" key="2">
    <citation type="submission" date="2025-09" db="UniProtKB">
        <authorList>
            <consortium name="Ensembl"/>
        </authorList>
    </citation>
    <scope>IDENTIFICATION</scope>
</reference>
<feature type="region of interest" description="Disordered" evidence="6">
    <location>
        <begin position="823"/>
        <end position="905"/>
    </location>
</feature>
<accession>A0A673Y9R5</accession>
<dbReference type="PROSITE" id="PS50014">
    <property type="entry name" value="BROMODOMAIN_2"/>
    <property type="match status" value="2"/>
</dbReference>
<dbReference type="InterPro" id="IPR050935">
    <property type="entry name" value="Bromo_chromatin_reader"/>
</dbReference>
<dbReference type="GO" id="GO:0006338">
    <property type="term" value="P:chromatin remodeling"/>
    <property type="evidence" value="ECO:0007669"/>
    <property type="project" value="TreeGrafter"/>
</dbReference>
<feature type="compositionally biased region" description="Low complexity" evidence="6">
    <location>
        <begin position="82"/>
        <end position="102"/>
    </location>
</feature>
<dbReference type="Pfam" id="PF17105">
    <property type="entry name" value="BRD4_CDT"/>
    <property type="match status" value="1"/>
</dbReference>
<feature type="domain" description="Bromo" evidence="7">
    <location>
        <begin position="135"/>
        <end position="207"/>
    </location>
</feature>
<keyword evidence="3 5" id="KW-0103">Bromodomain</keyword>
<proteinExistence type="inferred from homology"/>